<gene>
    <name evidence="2" type="ordered locus">Srot_3041</name>
</gene>
<dbReference type="OrthoDB" id="4654311at2"/>
<dbReference type="HOGENOM" id="CLU_092061_0_0_11"/>
<evidence type="ECO:0008006" key="4">
    <source>
        <dbReference type="Google" id="ProtNLM"/>
    </source>
</evidence>
<name>D6ZEI9_SEGRD</name>
<evidence type="ECO:0000313" key="2">
    <source>
        <dbReference type="EMBL" id="ADG99465.1"/>
    </source>
</evidence>
<dbReference type="EMBL" id="CP001958">
    <property type="protein sequence ID" value="ADG99465.1"/>
    <property type="molecule type" value="Genomic_DNA"/>
</dbReference>
<evidence type="ECO:0000313" key="3">
    <source>
        <dbReference type="Proteomes" id="UP000002247"/>
    </source>
</evidence>
<dbReference type="STRING" id="640132.Srot_3041"/>
<keyword evidence="1" id="KW-0732">Signal</keyword>
<reference evidence="2 3" key="1">
    <citation type="journal article" date="2010" name="Stand. Genomic Sci.">
        <title>Complete genome sequence of Segniliparus rotundus type strain (CDC 1076).</title>
        <authorList>
            <person name="Sikorski J."/>
            <person name="Lapidus A."/>
            <person name="Copeland A."/>
            <person name="Misra M."/>
            <person name="Glavina Del Rio T."/>
            <person name="Nolan M."/>
            <person name="Lucas S."/>
            <person name="Chen F."/>
            <person name="Tice H."/>
            <person name="Cheng J.F."/>
            <person name="Jando M."/>
            <person name="Schneider S."/>
            <person name="Bruce D."/>
            <person name="Goodwin L."/>
            <person name="Pitluck S."/>
            <person name="Liolios K."/>
            <person name="Mikhailova N."/>
            <person name="Pati A."/>
            <person name="Ivanova N."/>
            <person name="Mavromatis K."/>
            <person name="Chen A."/>
            <person name="Palaniappan K."/>
            <person name="Chertkov O."/>
            <person name="Land M."/>
            <person name="Hauser L."/>
            <person name="Chang Y.J."/>
            <person name="Jeffries C.D."/>
            <person name="Brettin T."/>
            <person name="Detter J.C."/>
            <person name="Han C."/>
            <person name="Rohde M."/>
            <person name="Goker M."/>
            <person name="Bristow J."/>
            <person name="Eisen J.A."/>
            <person name="Markowitz V."/>
            <person name="Hugenholtz P."/>
            <person name="Kyrpides N.C."/>
            <person name="Klenk H.P."/>
        </authorList>
    </citation>
    <scope>NUCLEOTIDE SEQUENCE [LARGE SCALE GENOMIC DNA]</scope>
    <source>
        <strain evidence="3">ATCC BAA-972 / CDC 1076 / CIP 108378 / DSM 44985 / JCM 13578</strain>
    </source>
</reference>
<dbReference type="PROSITE" id="PS51257">
    <property type="entry name" value="PROKAR_LIPOPROTEIN"/>
    <property type="match status" value="1"/>
</dbReference>
<dbReference type="AlphaFoldDB" id="D6ZEI9"/>
<protein>
    <recommendedName>
        <fullName evidence="4">Lipoprotein</fullName>
    </recommendedName>
</protein>
<accession>D6ZEI9</accession>
<dbReference type="Proteomes" id="UP000002247">
    <property type="component" value="Chromosome"/>
</dbReference>
<keyword evidence="3" id="KW-1185">Reference proteome</keyword>
<evidence type="ECO:0000256" key="1">
    <source>
        <dbReference type="SAM" id="SignalP"/>
    </source>
</evidence>
<organism evidence="2 3">
    <name type="scientific">Segniliparus rotundus (strain ATCC BAA-972 / CDC 1076 / CIP 108378 / DSM 44985 / JCM 13578)</name>
    <dbReference type="NCBI Taxonomy" id="640132"/>
    <lineage>
        <taxon>Bacteria</taxon>
        <taxon>Bacillati</taxon>
        <taxon>Actinomycetota</taxon>
        <taxon>Actinomycetes</taxon>
        <taxon>Mycobacteriales</taxon>
        <taxon>Segniliparaceae</taxon>
        <taxon>Segniliparus</taxon>
    </lineage>
</organism>
<feature type="signal peptide" evidence="1">
    <location>
        <begin position="1"/>
        <end position="31"/>
    </location>
</feature>
<feature type="chain" id="PRO_5003091721" description="Lipoprotein" evidence="1">
    <location>
        <begin position="32"/>
        <end position="206"/>
    </location>
</feature>
<sequence>MSQHKRPVLNSFTISVLLIASLATLTGCSNAGRSLVEHTHAQSPVTSGGSPMHTELTRKQAQETLYDYMRRTLQEVPTVIALDNARYGGAGGGVDTCDDRIDGENAPIHYYDSRDMHVAEKTDFADLVRKTGDVWHSWGWRVEERENSEKPNRVGTSPDGYILRIEVRPSRFAGYPPSFTGDTPCFSSRFRHGDVPVPTTITHDEP</sequence>
<dbReference type="KEGG" id="srt:Srot_3041"/>
<proteinExistence type="predicted"/>